<gene>
    <name evidence="3" type="ORF">GCM10010873_35230</name>
</gene>
<keyword evidence="4" id="KW-1185">Reference proteome</keyword>
<dbReference type="Pfam" id="PF09967">
    <property type="entry name" value="DUF2201"/>
    <property type="match status" value="1"/>
</dbReference>
<dbReference type="Pfam" id="PF13203">
    <property type="entry name" value="DUF2201_N"/>
    <property type="match status" value="1"/>
</dbReference>
<evidence type="ECO:0000259" key="2">
    <source>
        <dbReference type="Pfam" id="PF13203"/>
    </source>
</evidence>
<dbReference type="InterPro" id="IPR036465">
    <property type="entry name" value="vWFA_dom_sf"/>
</dbReference>
<dbReference type="InterPro" id="IPR018698">
    <property type="entry name" value="VWA-like_dom"/>
</dbReference>
<dbReference type="EMBL" id="BSPP01000013">
    <property type="protein sequence ID" value="GLS88549.1"/>
    <property type="molecule type" value="Genomic_DNA"/>
</dbReference>
<accession>A0AA37X3F3</accession>
<sequence>MTPRAARALAHLGEVDATLAVLALWCRHRDGSGVTRTTGDVITYGPAFDGLGLPQQVGLVAHHVLHVALRHSARQASLAERLGTTFDTSLFGLAADGIINETLILAGHAIPRPAVTLTALLAEAGLPAQSAIAALEQWDVDRLAMALHRDPKRAQRLRDWGKTKGFEVDLATGPPEDAGKGQSTSDWRNHVLRAFEAGRKAGTGIGRLGAVLADLAPETVPWEIHLRGLLALALTERPRPSWRRPSGSWVARMADAEQRGGPVPVFEPGRQRLDHLPRIVIGLDTSSSIDPQTLQLFTTEAEAIVRRTGAEAHFMAFDETVFAQLRLDQTGWRHLRDLPLRTGGGTDFQDLFEKARVIRPSIVVILTDLDAALPPAPPFPVLWAVPAAIADPPYGRVICLVDQR</sequence>
<dbReference type="SUPFAM" id="SSF53300">
    <property type="entry name" value="vWA-like"/>
    <property type="match status" value="1"/>
</dbReference>
<dbReference type="RefSeq" id="WP_284326689.1">
    <property type="nucleotide sequence ID" value="NZ_BSPP01000013.1"/>
</dbReference>
<dbReference type="InterPro" id="IPR025154">
    <property type="entry name" value="Put_metallopeptidase_dom"/>
</dbReference>
<organism evidence="3 4">
    <name type="scientific">Cypionkella aquatica</name>
    <dbReference type="NCBI Taxonomy" id="1756042"/>
    <lineage>
        <taxon>Bacteria</taxon>
        <taxon>Pseudomonadati</taxon>
        <taxon>Pseudomonadota</taxon>
        <taxon>Alphaproteobacteria</taxon>
        <taxon>Rhodobacterales</taxon>
        <taxon>Paracoccaceae</taxon>
        <taxon>Cypionkella</taxon>
    </lineage>
</organism>
<dbReference type="AlphaFoldDB" id="A0AA37X3F3"/>
<dbReference type="Proteomes" id="UP001157355">
    <property type="component" value="Unassembled WGS sequence"/>
</dbReference>
<comment type="caution">
    <text evidence="3">The sequence shown here is derived from an EMBL/GenBank/DDBJ whole genome shotgun (WGS) entry which is preliminary data.</text>
</comment>
<proteinExistence type="predicted"/>
<reference evidence="3 4" key="1">
    <citation type="journal article" date="2014" name="Int. J. Syst. Evol. Microbiol.">
        <title>Complete genome sequence of Corynebacterium casei LMG S-19264T (=DSM 44701T), isolated from a smear-ripened cheese.</title>
        <authorList>
            <consortium name="US DOE Joint Genome Institute (JGI-PGF)"/>
            <person name="Walter F."/>
            <person name="Albersmeier A."/>
            <person name="Kalinowski J."/>
            <person name="Ruckert C."/>
        </authorList>
    </citation>
    <scope>NUCLEOTIDE SEQUENCE [LARGE SCALE GENOMIC DNA]</scope>
    <source>
        <strain evidence="3 4">NBRC 111766</strain>
    </source>
</reference>
<protein>
    <recommendedName>
        <fullName evidence="5">Metal-dependent peptidase</fullName>
    </recommendedName>
</protein>
<dbReference type="PANTHER" id="PTHR38730:SF1">
    <property type="entry name" value="SLL7028 PROTEIN"/>
    <property type="match status" value="1"/>
</dbReference>
<dbReference type="PANTHER" id="PTHR38730">
    <property type="entry name" value="SLL7028 PROTEIN"/>
    <property type="match status" value="1"/>
</dbReference>
<feature type="domain" description="Putative metallopeptidase" evidence="2">
    <location>
        <begin position="4"/>
        <end position="270"/>
    </location>
</feature>
<name>A0AA37X3F3_9RHOB</name>
<evidence type="ECO:0000313" key="4">
    <source>
        <dbReference type="Proteomes" id="UP001157355"/>
    </source>
</evidence>
<feature type="domain" description="VWA-like" evidence="1">
    <location>
        <begin position="279"/>
        <end position="400"/>
    </location>
</feature>
<evidence type="ECO:0000313" key="3">
    <source>
        <dbReference type="EMBL" id="GLS88549.1"/>
    </source>
</evidence>
<evidence type="ECO:0000259" key="1">
    <source>
        <dbReference type="Pfam" id="PF09967"/>
    </source>
</evidence>
<evidence type="ECO:0008006" key="5">
    <source>
        <dbReference type="Google" id="ProtNLM"/>
    </source>
</evidence>